<comment type="caution">
    <text evidence="1">The sequence shown here is derived from an EMBL/GenBank/DDBJ whole genome shotgun (WGS) entry which is preliminary data.</text>
</comment>
<evidence type="ECO:0000313" key="2">
    <source>
        <dbReference type="Proteomes" id="UP001417504"/>
    </source>
</evidence>
<accession>A0AAP0JRD5</accession>
<protein>
    <submittedName>
        <fullName evidence="1">Uncharacterized protein</fullName>
    </submittedName>
</protein>
<sequence>MQHMIIMCSAKNEKITPVPICIQTLTTSVMTKMLKATMFAMLSEFLLLPREGAMKPMHMQVTVVLASLDSWSLALGM</sequence>
<dbReference type="EMBL" id="JBBNAE010000003">
    <property type="protein sequence ID" value="KAK9138846.1"/>
    <property type="molecule type" value="Genomic_DNA"/>
</dbReference>
<gene>
    <name evidence="1" type="ORF">Sjap_009440</name>
</gene>
<name>A0AAP0JRD5_9MAGN</name>
<proteinExistence type="predicted"/>
<keyword evidence="2" id="KW-1185">Reference proteome</keyword>
<organism evidence="1 2">
    <name type="scientific">Stephania japonica</name>
    <dbReference type="NCBI Taxonomy" id="461633"/>
    <lineage>
        <taxon>Eukaryota</taxon>
        <taxon>Viridiplantae</taxon>
        <taxon>Streptophyta</taxon>
        <taxon>Embryophyta</taxon>
        <taxon>Tracheophyta</taxon>
        <taxon>Spermatophyta</taxon>
        <taxon>Magnoliopsida</taxon>
        <taxon>Ranunculales</taxon>
        <taxon>Menispermaceae</taxon>
        <taxon>Menispermoideae</taxon>
        <taxon>Cissampelideae</taxon>
        <taxon>Stephania</taxon>
    </lineage>
</organism>
<dbReference type="Proteomes" id="UP001417504">
    <property type="component" value="Unassembled WGS sequence"/>
</dbReference>
<dbReference type="AlphaFoldDB" id="A0AAP0JRD5"/>
<reference evidence="1 2" key="1">
    <citation type="submission" date="2024-01" db="EMBL/GenBank/DDBJ databases">
        <title>Genome assemblies of Stephania.</title>
        <authorList>
            <person name="Yang L."/>
        </authorList>
    </citation>
    <scope>NUCLEOTIDE SEQUENCE [LARGE SCALE GENOMIC DNA]</scope>
    <source>
        <strain evidence="1">QJT</strain>
        <tissue evidence="1">Leaf</tissue>
    </source>
</reference>
<evidence type="ECO:0000313" key="1">
    <source>
        <dbReference type="EMBL" id="KAK9138846.1"/>
    </source>
</evidence>